<feature type="domain" description="TonB-dependent receptor-like beta-barrel" evidence="15">
    <location>
        <begin position="265"/>
        <end position="675"/>
    </location>
</feature>
<dbReference type="Gene3D" id="2.40.170.20">
    <property type="entry name" value="TonB-dependent receptor, beta-barrel domain"/>
    <property type="match status" value="1"/>
</dbReference>
<keyword evidence="8" id="KW-0406">Ion transport</keyword>
<gene>
    <name evidence="17" type="ORF">PG1C_04435</name>
</gene>
<dbReference type="RefSeq" id="WP_202636215.1">
    <property type="nucleotide sequence ID" value="NZ_CP010554.1"/>
</dbReference>
<keyword evidence="5" id="KW-0410">Iron transport</keyword>
<feature type="domain" description="TonB-dependent receptor plug" evidence="16">
    <location>
        <begin position="60"/>
        <end position="170"/>
    </location>
</feature>
<dbReference type="InterPro" id="IPR000531">
    <property type="entry name" value="Beta-barrel_TonB"/>
</dbReference>
<keyword evidence="12 13" id="KW-0998">Cell outer membrane</keyword>
<dbReference type="GO" id="GO:0006826">
    <property type="term" value="P:iron ion transport"/>
    <property type="evidence" value="ECO:0007669"/>
    <property type="project" value="UniProtKB-KW"/>
</dbReference>
<keyword evidence="6 13" id="KW-0812">Transmembrane</keyword>
<evidence type="ECO:0000256" key="5">
    <source>
        <dbReference type="ARBA" id="ARBA00022496"/>
    </source>
</evidence>
<dbReference type="KEGG" id="rbu:PG1C_04435"/>
<evidence type="ECO:0000256" key="12">
    <source>
        <dbReference type="ARBA" id="ARBA00023237"/>
    </source>
</evidence>
<proteinExistence type="inferred from homology"/>
<evidence type="ECO:0000256" key="11">
    <source>
        <dbReference type="ARBA" id="ARBA00023170"/>
    </source>
</evidence>
<dbReference type="AlphaFoldDB" id="A0A0C5J8D9"/>
<evidence type="ECO:0000256" key="3">
    <source>
        <dbReference type="ARBA" id="ARBA00022448"/>
    </source>
</evidence>
<keyword evidence="11 17" id="KW-0675">Receptor</keyword>
<dbReference type="PANTHER" id="PTHR32552:SF81">
    <property type="entry name" value="TONB-DEPENDENT OUTER MEMBRANE RECEPTOR"/>
    <property type="match status" value="1"/>
</dbReference>
<evidence type="ECO:0000313" key="17">
    <source>
        <dbReference type="EMBL" id="AJP47919.1"/>
    </source>
</evidence>
<dbReference type="Gene3D" id="2.170.130.10">
    <property type="entry name" value="TonB-dependent receptor, plug domain"/>
    <property type="match status" value="1"/>
</dbReference>
<comment type="subcellular location">
    <subcellularLocation>
        <location evidence="1 13">Cell outer membrane</location>
        <topology evidence="1 13">Multi-pass membrane protein</topology>
    </subcellularLocation>
</comment>
<evidence type="ECO:0000256" key="9">
    <source>
        <dbReference type="ARBA" id="ARBA00023077"/>
    </source>
</evidence>
<evidence type="ECO:0000256" key="6">
    <source>
        <dbReference type="ARBA" id="ARBA00022692"/>
    </source>
</evidence>
<dbReference type="HOGENOM" id="CLU_008287_13_0_4"/>
<name>A0A0C5J8D9_9PROT</name>
<keyword evidence="7" id="KW-0408">Iron</keyword>
<evidence type="ECO:0000256" key="8">
    <source>
        <dbReference type="ARBA" id="ARBA00023065"/>
    </source>
</evidence>
<evidence type="ECO:0000256" key="13">
    <source>
        <dbReference type="PROSITE-ProRule" id="PRU01360"/>
    </source>
</evidence>
<dbReference type="InterPro" id="IPR037066">
    <property type="entry name" value="Plug_dom_sf"/>
</dbReference>
<evidence type="ECO:0000259" key="16">
    <source>
        <dbReference type="Pfam" id="PF07715"/>
    </source>
</evidence>
<dbReference type="STRING" id="1565605.PG1C_04435"/>
<dbReference type="InterPro" id="IPR012910">
    <property type="entry name" value="Plug_dom"/>
</dbReference>
<comment type="similarity">
    <text evidence="2 13 14">Belongs to the TonB-dependent receptor family.</text>
</comment>
<dbReference type="Pfam" id="PF00593">
    <property type="entry name" value="TonB_dep_Rec_b-barrel"/>
    <property type="match status" value="1"/>
</dbReference>
<dbReference type="PATRIC" id="fig|1565605.3.peg.933"/>
<accession>A0A0C5J8D9</accession>
<dbReference type="Proteomes" id="UP000061603">
    <property type="component" value="Chromosome"/>
</dbReference>
<sequence>MSTSSRFAVTLSVALSLTTLFPLYPARAESQTEMRTLPPTTPITADAIVVSATRLDQSAFDLPVSIDSVSQSQLQDGQLQVNLSESLARIPGIVAQNRQNYAQDLQISSRGFGARASFGVRGLRLYADGIPATMPDGQGQVSHFDLGSAARVEVLRGPFSALYGNASGGVISLFTEDGTPGTTITPSVTFGSYGTQRIGTKLSGDTGALNYVTDISTFRTDGYRDHSAAKRDTINGKFKWKLGTDSKLTLVVNTVDMPDVQDPLGLTRAQFEANPEQAGTNALAYNTRKSVAQHQLGLAYEQKLGAGDTVNLMVYGGRRDTTQFQSIPKAVQTPATHPGGVIDLVRDYAGVDAHWTHRSELAGAPLATTVGINYDNLDEARKGFQNFIGNTLGVMGALRRNEENHIFNVDQYAQLQWEPSGRWLLLAGLRNSQVKVSSQDKYIVGINGDDSGRTQFSATTPTLGLTWRVNPALNLYTTYGRGFETPTMNELSYRPDGAPGLNFSLRPAKNDTYELGLKALLGQATQLNIALFDVRTRDEIVVATNTNGRTTFQNGGRTRRNGVEASLSTAWNHGLSLAVAYTSLDATYRDTLGTSTLSGHALPGIPRQSLFVEGSWRHEPSGFSSALELRHIGKVFVNDANADAAPAYTIANLRLGFEQKTVSWKLKEFLRIDNLSDKKYAGSVIVNESNSRFFEPAPGRNWLAGVSAGYSF</sequence>
<evidence type="ECO:0000256" key="10">
    <source>
        <dbReference type="ARBA" id="ARBA00023136"/>
    </source>
</evidence>
<evidence type="ECO:0000256" key="4">
    <source>
        <dbReference type="ARBA" id="ARBA00022452"/>
    </source>
</evidence>
<dbReference type="PANTHER" id="PTHR32552">
    <property type="entry name" value="FERRICHROME IRON RECEPTOR-RELATED"/>
    <property type="match status" value="1"/>
</dbReference>
<dbReference type="SUPFAM" id="SSF56935">
    <property type="entry name" value="Porins"/>
    <property type="match status" value="1"/>
</dbReference>
<evidence type="ECO:0000256" key="1">
    <source>
        <dbReference type="ARBA" id="ARBA00004571"/>
    </source>
</evidence>
<keyword evidence="4 13" id="KW-1134">Transmembrane beta strand</keyword>
<evidence type="ECO:0000256" key="14">
    <source>
        <dbReference type="RuleBase" id="RU003357"/>
    </source>
</evidence>
<organism evidence="17 18">
    <name type="scientific">Rugosibacter aromaticivorans</name>
    <dbReference type="NCBI Taxonomy" id="1565605"/>
    <lineage>
        <taxon>Bacteria</taxon>
        <taxon>Pseudomonadati</taxon>
        <taxon>Pseudomonadota</taxon>
        <taxon>Betaproteobacteria</taxon>
        <taxon>Nitrosomonadales</taxon>
        <taxon>Sterolibacteriaceae</taxon>
        <taxon>Rugosibacter</taxon>
    </lineage>
</organism>
<dbReference type="PROSITE" id="PS52016">
    <property type="entry name" value="TONB_DEPENDENT_REC_3"/>
    <property type="match status" value="1"/>
</dbReference>
<keyword evidence="10 13" id="KW-0472">Membrane</keyword>
<protein>
    <submittedName>
        <fullName evidence="17">TonB-dependent receptor</fullName>
    </submittedName>
</protein>
<dbReference type="InterPro" id="IPR039426">
    <property type="entry name" value="TonB-dep_rcpt-like"/>
</dbReference>
<reference evidence="17 18" key="1">
    <citation type="journal article" date="2015" name="Genome Announc.">
        <title>Complete Genome Sequence of a Novel Bacterium within the Family Rhodocyclaceae That Degrades Polycyclic Aromatic Hydrocarbons.</title>
        <authorList>
            <person name="Singleton D.R."/>
            <person name="Dickey A.N."/>
            <person name="Scholl E.H."/>
            <person name="Wright F.A."/>
            <person name="Aitken M.D."/>
        </authorList>
    </citation>
    <scope>NUCLEOTIDE SEQUENCE [LARGE SCALE GENOMIC DNA]</scope>
    <source>
        <strain evidence="18">PG1-Ca6</strain>
    </source>
</reference>
<keyword evidence="18" id="KW-1185">Reference proteome</keyword>
<evidence type="ECO:0000313" key="18">
    <source>
        <dbReference type="Proteomes" id="UP000061603"/>
    </source>
</evidence>
<dbReference type="Pfam" id="PF07715">
    <property type="entry name" value="Plug"/>
    <property type="match status" value="1"/>
</dbReference>
<dbReference type="InterPro" id="IPR036942">
    <property type="entry name" value="Beta-barrel_TonB_sf"/>
</dbReference>
<evidence type="ECO:0000256" key="2">
    <source>
        <dbReference type="ARBA" id="ARBA00009810"/>
    </source>
</evidence>
<keyword evidence="3 13" id="KW-0813">Transport</keyword>
<keyword evidence="9 14" id="KW-0798">TonB box</keyword>
<evidence type="ECO:0000259" key="15">
    <source>
        <dbReference type="Pfam" id="PF00593"/>
    </source>
</evidence>
<dbReference type="GO" id="GO:0009279">
    <property type="term" value="C:cell outer membrane"/>
    <property type="evidence" value="ECO:0007669"/>
    <property type="project" value="UniProtKB-SubCell"/>
</dbReference>
<dbReference type="EMBL" id="CP010554">
    <property type="protein sequence ID" value="AJP47919.1"/>
    <property type="molecule type" value="Genomic_DNA"/>
</dbReference>
<evidence type="ECO:0000256" key="7">
    <source>
        <dbReference type="ARBA" id="ARBA00023004"/>
    </source>
</evidence>
<dbReference type="CDD" id="cd01347">
    <property type="entry name" value="ligand_gated_channel"/>
    <property type="match status" value="1"/>
</dbReference>